<dbReference type="PANTHER" id="PTHR34069">
    <property type="entry name" value="3-OXOACYL-[ACYL-CARRIER-PROTEIN] SYNTHASE 3"/>
    <property type="match status" value="1"/>
</dbReference>
<keyword evidence="1 5" id="KW-0808">Transferase</keyword>
<dbReference type="Pfam" id="PF08541">
    <property type="entry name" value="ACP_syn_III_C"/>
    <property type="match status" value="1"/>
</dbReference>
<dbReference type="GO" id="GO:0004315">
    <property type="term" value="F:3-oxoacyl-[acyl-carrier-protein] synthase activity"/>
    <property type="evidence" value="ECO:0007669"/>
    <property type="project" value="UniProtKB-EC"/>
</dbReference>
<dbReference type="Proteomes" id="UP000231019">
    <property type="component" value="Unassembled WGS sequence"/>
</dbReference>
<dbReference type="Gene3D" id="3.40.47.10">
    <property type="match status" value="1"/>
</dbReference>
<protein>
    <submittedName>
        <fullName evidence="5">3-oxoacyl-ACP synthase</fullName>
        <ecNumber evidence="5">2.3.1.41</ecNumber>
    </submittedName>
</protein>
<evidence type="ECO:0000256" key="1">
    <source>
        <dbReference type="ARBA" id="ARBA00022679"/>
    </source>
</evidence>
<dbReference type="EMBL" id="PFFQ01000005">
    <property type="protein sequence ID" value="PIW19191.1"/>
    <property type="molecule type" value="Genomic_DNA"/>
</dbReference>
<evidence type="ECO:0000256" key="2">
    <source>
        <dbReference type="ARBA" id="ARBA00023315"/>
    </source>
</evidence>
<dbReference type="InterPro" id="IPR013747">
    <property type="entry name" value="ACP_syn_III_C"/>
</dbReference>
<keyword evidence="2 5" id="KW-0012">Acyltransferase</keyword>
<dbReference type="InterPro" id="IPR016039">
    <property type="entry name" value="Thiolase-like"/>
</dbReference>
<dbReference type="AlphaFoldDB" id="A0A2M7GAL1"/>
<evidence type="ECO:0000313" key="6">
    <source>
        <dbReference type="Proteomes" id="UP000231019"/>
    </source>
</evidence>
<evidence type="ECO:0000259" key="4">
    <source>
        <dbReference type="Pfam" id="PF08545"/>
    </source>
</evidence>
<comment type="caution">
    <text evidence="5">The sequence shown here is derived from an EMBL/GenBank/DDBJ whole genome shotgun (WGS) entry which is preliminary data.</text>
</comment>
<dbReference type="PANTHER" id="PTHR34069:SF2">
    <property type="entry name" value="BETA-KETOACYL-[ACYL-CARRIER-PROTEIN] SYNTHASE III"/>
    <property type="match status" value="1"/>
</dbReference>
<gene>
    <name evidence="5" type="ORF">COW36_01910</name>
</gene>
<proteinExistence type="predicted"/>
<feature type="domain" description="Beta-ketoacyl-[acyl-carrier-protein] synthase III C-terminal" evidence="3">
    <location>
        <begin position="278"/>
        <end position="364"/>
    </location>
</feature>
<dbReference type="InterPro" id="IPR013751">
    <property type="entry name" value="ACP_syn_III_N"/>
</dbReference>
<feature type="domain" description="Beta-ketoacyl-[acyl-carrier-protein] synthase III N-terminal" evidence="4">
    <location>
        <begin position="146"/>
        <end position="224"/>
    </location>
</feature>
<accession>A0A2M7GAL1</accession>
<organism evidence="5 6">
    <name type="scientific">bacterium (Candidatus Blackallbacteria) CG17_big_fil_post_rev_8_21_14_2_50_48_46</name>
    <dbReference type="NCBI Taxonomy" id="2014261"/>
    <lineage>
        <taxon>Bacteria</taxon>
        <taxon>Candidatus Blackallbacteria</taxon>
    </lineage>
</organism>
<name>A0A2M7GAL1_9BACT</name>
<dbReference type="SUPFAM" id="SSF53901">
    <property type="entry name" value="Thiolase-like"/>
    <property type="match status" value="1"/>
</dbReference>
<evidence type="ECO:0000313" key="5">
    <source>
        <dbReference type="EMBL" id="PIW19191.1"/>
    </source>
</evidence>
<sequence>MPKRMLKLALKTEAKISLPKWKSTDILSNKGTHRKSMKKIQIAGMGKYLPPLRVSSAELEIKMGLEPGWILEKSGVEFRHYVEEDSNSSMGAKALEKALTNAEMEYEELDLIISAAGSYDYPIPDTSCLIQKAAGKGLSGIPSFTVDATCLSFLTALDLAACLIEIGRYRNIAIVSSEIASKSLNPQEWESSTLLGDGAAAAILRPTPEEETSAVLSAAMETYGDGAFYTWVKGGGNVFHPRIEAEDREAYTFHMNGPAVLGMAFRKLRPFVKKLFQKLDFSLQEIELFVPHQASGVALEKAQSFFRLEDHQFMSNIRDHGNCIGASIPMALCDAISQGRVKRGDRVCLLGTGAGLSLGGLVMTY</sequence>
<dbReference type="GO" id="GO:0006633">
    <property type="term" value="P:fatty acid biosynthetic process"/>
    <property type="evidence" value="ECO:0007669"/>
    <property type="project" value="InterPro"/>
</dbReference>
<dbReference type="EC" id="2.3.1.41" evidence="5"/>
<dbReference type="Pfam" id="PF08545">
    <property type="entry name" value="ACP_syn_III"/>
    <property type="match status" value="1"/>
</dbReference>
<dbReference type="GO" id="GO:0044550">
    <property type="term" value="P:secondary metabolite biosynthetic process"/>
    <property type="evidence" value="ECO:0007669"/>
    <property type="project" value="TreeGrafter"/>
</dbReference>
<dbReference type="CDD" id="cd00830">
    <property type="entry name" value="KAS_III"/>
    <property type="match status" value="1"/>
</dbReference>
<evidence type="ECO:0000259" key="3">
    <source>
        <dbReference type="Pfam" id="PF08541"/>
    </source>
</evidence>
<reference evidence="5 6" key="1">
    <citation type="submission" date="2017-09" db="EMBL/GenBank/DDBJ databases">
        <title>Depth-based differentiation of microbial function through sediment-hosted aquifers and enrichment of novel symbionts in the deep terrestrial subsurface.</title>
        <authorList>
            <person name="Probst A.J."/>
            <person name="Ladd B."/>
            <person name="Jarett J.K."/>
            <person name="Geller-Mcgrath D.E."/>
            <person name="Sieber C.M."/>
            <person name="Emerson J.B."/>
            <person name="Anantharaman K."/>
            <person name="Thomas B.C."/>
            <person name="Malmstrom R."/>
            <person name="Stieglmeier M."/>
            <person name="Klingl A."/>
            <person name="Woyke T."/>
            <person name="Ryan C.M."/>
            <person name="Banfield J.F."/>
        </authorList>
    </citation>
    <scope>NUCLEOTIDE SEQUENCE [LARGE SCALE GENOMIC DNA]</scope>
    <source>
        <strain evidence="5">CG17_big_fil_post_rev_8_21_14_2_50_48_46</strain>
    </source>
</reference>